<proteinExistence type="predicted"/>
<evidence type="ECO:0000259" key="1">
    <source>
        <dbReference type="PROSITE" id="PS50075"/>
    </source>
</evidence>
<accession>A0ABZ2XKA4</accession>
<dbReference type="Gene3D" id="1.10.1200.10">
    <property type="entry name" value="ACP-like"/>
    <property type="match status" value="1"/>
</dbReference>
<dbReference type="PROSITE" id="PS50075">
    <property type="entry name" value="CARRIER"/>
    <property type="match status" value="1"/>
</dbReference>
<feature type="domain" description="Carrier" evidence="1">
    <location>
        <begin position="1"/>
        <end position="74"/>
    </location>
</feature>
<gene>
    <name evidence="2" type="ORF">AADV58_00710</name>
</gene>
<dbReference type="Proteomes" id="UP001479520">
    <property type="component" value="Chromosome"/>
</dbReference>
<protein>
    <submittedName>
        <fullName evidence="2">Acyl carrier protein</fullName>
    </submittedName>
</protein>
<evidence type="ECO:0000313" key="2">
    <source>
        <dbReference type="EMBL" id="WZJ21696.1"/>
    </source>
</evidence>
<organism evidence="2 3">
    <name type="scientific">Azonexus hydrophilus</name>
    <dbReference type="NCBI Taxonomy" id="418702"/>
    <lineage>
        <taxon>Bacteria</taxon>
        <taxon>Pseudomonadati</taxon>
        <taxon>Pseudomonadota</taxon>
        <taxon>Betaproteobacteria</taxon>
        <taxon>Rhodocyclales</taxon>
        <taxon>Azonexaceae</taxon>
        <taxon>Azonexus</taxon>
    </lineage>
</organism>
<dbReference type="EMBL" id="CP151406">
    <property type="protein sequence ID" value="WZJ21696.1"/>
    <property type="molecule type" value="Genomic_DNA"/>
</dbReference>
<dbReference type="Pfam" id="PF00550">
    <property type="entry name" value="PP-binding"/>
    <property type="match status" value="1"/>
</dbReference>
<sequence>MNKKLAELLAEVFGLRVTDIQPDLQKSEVGTWDSLKQMDLVMSLEREYGIALDIPDILRMTSVAEIMAVLKEKGVDLGN</sequence>
<reference evidence="2 3" key="1">
    <citation type="submission" date="2024-04" db="EMBL/GenBank/DDBJ databases">
        <title>Dissimilatory iodate-reducing microorganisms contribute to the enrichment of iodine in groundwater.</title>
        <authorList>
            <person name="Jiang Z."/>
        </authorList>
    </citation>
    <scope>NUCLEOTIDE SEQUENCE [LARGE SCALE GENOMIC DNA]</scope>
    <source>
        <strain evidence="2 3">NCP973</strain>
    </source>
</reference>
<name>A0ABZ2XKA4_9RHOO</name>
<dbReference type="InterPro" id="IPR036736">
    <property type="entry name" value="ACP-like_sf"/>
</dbReference>
<evidence type="ECO:0000313" key="3">
    <source>
        <dbReference type="Proteomes" id="UP001479520"/>
    </source>
</evidence>
<dbReference type="InterPro" id="IPR009081">
    <property type="entry name" value="PP-bd_ACP"/>
</dbReference>
<dbReference type="SUPFAM" id="SSF47336">
    <property type="entry name" value="ACP-like"/>
    <property type="match status" value="1"/>
</dbReference>
<keyword evidence="3" id="KW-1185">Reference proteome</keyword>
<dbReference type="RefSeq" id="WP_341743795.1">
    <property type="nucleotide sequence ID" value="NZ_CP151406.1"/>
</dbReference>